<sequence>MRLRSTTMGIPMKTSRYELLLIAFRLFLKKGYEQTSMRNLVAASGLSKGAFHHYFQRKGDLLDACIEHFFSRFLPHVEDASHSHFAELVEDSAQQYLALLRELHRLDIPPPAYQRFVWSLLPDHAAEFEQRQELIANRLVQLAEQDLADGILQTPNSAQSLALQAMAIIEGLGILASASPNTAFSTLEAQFRQGISDYLANLRS</sequence>
<accession>A0A4Z0WCX3</accession>
<feature type="domain" description="HTH tetR-type" evidence="5">
    <location>
        <begin position="13"/>
        <end position="73"/>
    </location>
</feature>
<dbReference type="PANTHER" id="PTHR30055">
    <property type="entry name" value="HTH-TYPE TRANSCRIPTIONAL REGULATOR RUTR"/>
    <property type="match status" value="1"/>
</dbReference>
<reference evidence="6 7" key="1">
    <citation type="submission" date="2019-04" db="EMBL/GenBank/DDBJ databases">
        <title>Natronospirillum operosus gen. nov., sp. nov., a haloalkaliphilic satellite isolated from decaying biomass of laboratory culture of cyanobacterium Geitlerinema sp. and proposal of Natronospirillaceae fam. nov. and Saccharospirillaceae fam. nov.</title>
        <authorList>
            <person name="Kevbrin V."/>
            <person name="Boltyanskaya Y."/>
            <person name="Koziaeva V."/>
            <person name="Grouzdev D.S."/>
            <person name="Park M."/>
            <person name="Cho J."/>
        </authorList>
    </citation>
    <scope>NUCLEOTIDE SEQUENCE [LARGE SCALE GENOMIC DNA]</scope>
    <source>
        <strain evidence="6 7">G-116</strain>
    </source>
</reference>
<gene>
    <name evidence="6" type="ORF">E4656_12035</name>
</gene>
<dbReference type="InterPro" id="IPR001647">
    <property type="entry name" value="HTH_TetR"/>
</dbReference>
<dbReference type="GO" id="GO:0003700">
    <property type="term" value="F:DNA-binding transcription factor activity"/>
    <property type="evidence" value="ECO:0007669"/>
    <property type="project" value="TreeGrafter"/>
</dbReference>
<keyword evidence="2 4" id="KW-0238">DNA-binding</keyword>
<keyword evidence="7" id="KW-1185">Reference proteome</keyword>
<dbReference type="InterPro" id="IPR009057">
    <property type="entry name" value="Homeodomain-like_sf"/>
</dbReference>
<feature type="DNA-binding region" description="H-T-H motif" evidence="4">
    <location>
        <begin position="36"/>
        <end position="55"/>
    </location>
</feature>
<dbReference type="PROSITE" id="PS50977">
    <property type="entry name" value="HTH_TETR_2"/>
    <property type="match status" value="1"/>
</dbReference>
<dbReference type="Gene3D" id="1.10.357.10">
    <property type="entry name" value="Tetracycline Repressor, domain 2"/>
    <property type="match status" value="1"/>
</dbReference>
<dbReference type="SUPFAM" id="SSF48498">
    <property type="entry name" value="Tetracyclin repressor-like, C-terminal domain"/>
    <property type="match status" value="1"/>
</dbReference>
<comment type="caution">
    <text evidence="6">The sequence shown here is derived from an EMBL/GenBank/DDBJ whole genome shotgun (WGS) entry which is preliminary data.</text>
</comment>
<dbReference type="OrthoDB" id="4541465at2"/>
<evidence type="ECO:0000259" key="5">
    <source>
        <dbReference type="PROSITE" id="PS50977"/>
    </source>
</evidence>
<keyword evidence="3" id="KW-0804">Transcription</keyword>
<protein>
    <submittedName>
        <fullName evidence="6">TetR/AcrR family transcriptional regulator</fullName>
    </submittedName>
</protein>
<evidence type="ECO:0000256" key="3">
    <source>
        <dbReference type="ARBA" id="ARBA00023163"/>
    </source>
</evidence>
<evidence type="ECO:0000256" key="2">
    <source>
        <dbReference type="ARBA" id="ARBA00023125"/>
    </source>
</evidence>
<dbReference type="SUPFAM" id="SSF46689">
    <property type="entry name" value="Homeodomain-like"/>
    <property type="match status" value="1"/>
</dbReference>
<evidence type="ECO:0000256" key="1">
    <source>
        <dbReference type="ARBA" id="ARBA00023015"/>
    </source>
</evidence>
<proteinExistence type="predicted"/>
<dbReference type="EMBL" id="SRMF01000004">
    <property type="protein sequence ID" value="TGG92850.1"/>
    <property type="molecule type" value="Genomic_DNA"/>
</dbReference>
<dbReference type="InterPro" id="IPR050109">
    <property type="entry name" value="HTH-type_TetR-like_transc_reg"/>
</dbReference>
<dbReference type="Pfam" id="PF00440">
    <property type="entry name" value="TetR_N"/>
    <property type="match status" value="1"/>
</dbReference>
<keyword evidence="1" id="KW-0805">Transcription regulation</keyword>
<dbReference type="PRINTS" id="PR00455">
    <property type="entry name" value="HTHTETR"/>
</dbReference>
<dbReference type="Proteomes" id="UP000297475">
    <property type="component" value="Unassembled WGS sequence"/>
</dbReference>
<dbReference type="InterPro" id="IPR036271">
    <property type="entry name" value="Tet_transcr_reg_TetR-rel_C_sf"/>
</dbReference>
<organism evidence="6 7">
    <name type="scientific">Natronospirillum operosum</name>
    <dbReference type="NCBI Taxonomy" id="2759953"/>
    <lineage>
        <taxon>Bacteria</taxon>
        <taxon>Pseudomonadati</taxon>
        <taxon>Pseudomonadota</taxon>
        <taxon>Gammaproteobacteria</taxon>
        <taxon>Oceanospirillales</taxon>
        <taxon>Natronospirillaceae</taxon>
        <taxon>Natronospirillum</taxon>
    </lineage>
</organism>
<dbReference type="GO" id="GO:0000976">
    <property type="term" value="F:transcription cis-regulatory region binding"/>
    <property type="evidence" value="ECO:0007669"/>
    <property type="project" value="TreeGrafter"/>
</dbReference>
<evidence type="ECO:0000313" key="7">
    <source>
        <dbReference type="Proteomes" id="UP000297475"/>
    </source>
</evidence>
<dbReference type="AlphaFoldDB" id="A0A4Z0WCX3"/>
<name>A0A4Z0WCX3_9GAMM</name>
<dbReference type="PANTHER" id="PTHR30055:SF234">
    <property type="entry name" value="HTH-TYPE TRANSCRIPTIONAL REGULATOR BETI"/>
    <property type="match status" value="1"/>
</dbReference>
<evidence type="ECO:0000256" key="4">
    <source>
        <dbReference type="PROSITE-ProRule" id="PRU00335"/>
    </source>
</evidence>
<evidence type="ECO:0000313" key="6">
    <source>
        <dbReference type="EMBL" id="TGG92850.1"/>
    </source>
</evidence>